<sequence length="459" mass="53101">MRHRYSILFFPLHVIVDFLSLNAAFIGAYGIKFGTIDPVFEPPYATLWWVFNLIWLVEILLFKPYIFPRQLFKADHLIKKMFVLMAVHMAVIALYWVAVKGYYYSREHLAITYGIFASLGIAFRIGGLIFLKEYRARGYNNRKYIVVGYGKLATTIRGFYDAHPEMGFHFYGYFDEPTTDTATLLRGGYDQLLDYVRINQIDCVYCCMPYIDNGRLKDIVDDAEEVDYQVKLLVDFRGFLARGASVEYHDILPVLNLSSQMLADFQVNTLKRGFDIAFSLGVLLFGAPVFLLMALITRLTSEGPVLYAQERIGRNGKPFRIYKFRSMYINAETNGPVLSAGNRDGRITSWGWFMRQTRLDELPQFFNVLKGDMSVVGPRPERQFFIDQIVEVAPEYRSLLKVKPGITSIGQIKFGYAANIEEMVQRLRYDLLYPERRSFLFDMWIIAQTVRVMVQGRGK</sequence>
<evidence type="ECO:0000256" key="5">
    <source>
        <dbReference type="ARBA" id="ARBA00022989"/>
    </source>
</evidence>
<gene>
    <name evidence="9" type="ORF">G8759_05005</name>
</gene>
<feature type="domain" description="Bacterial sugar transferase" evidence="8">
    <location>
        <begin position="271"/>
        <end position="454"/>
    </location>
</feature>
<feature type="transmembrane region" description="Helical" evidence="7">
    <location>
        <begin position="7"/>
        <end position="31"/>
    </location>
</feature>
<evidence type="ECO:0000256" key="7">
    <source>
        <dbReference type="SAM" id="Phobius"/>
    </source>
</evidence>
<evidence type="ECO:0000256" key="1">
    <source>
        <dbReference type="ARBA" id="ARBA00004141"/>
    </source>
</evidence>
<dbReference type="Pfam" id="PF13727">
    <property type="entry name" value="CoA_binding_3"/>
    <property type="match status" value="1"/>
</dbReference>
<feature type="transmembrane region" description="Helical" evidence="7">
    <location>
        <begin position="110"/>
        <end position="131"/>
    </location>
</feature>
<feature type="transmembrane region" description="Helical" evidence="7">
    <location>
        <begin position="276"/>
        <end position="296"/>
    </location>
</feature>
<evidence type="ECO:0000259" key="8">
    <source>
        <dbReference type="Pfam" id="PF02397"/>
    </source>
</evidence>
<keyword evidence="10" id="KW-1185">Reference proteome</keyword>
<dbReference type="NCBIfam" id="TIGR03025">
    <property type="entry name" value="EPS_sugtrans"/>
    <property type="match status" value="1"/>
</dbReference>
<keyword evidence="6 7" id="KW-0472">Membrane</keyword>
<protein>
    <submittedName>
        <fullName evidence="9">Sugar transferase</fullName>
    </submittedName>
</protein>
<dbReference type="PANTHER" id="PTHR30576:SF0">
    <property type="entry name" value="UNDECAPRENYL-PHOSPHATE N-ACETYLGALACTOSAMINYL 1-PHOSPHATE TRANSFERASE-RELATED"/>
    <property type="match status" value="1"/>
</dbReference>
<name>A0A6G9AIA1_9BACT</name>
<feature type="transmembrane region" description="Helical" evidence="7">
    <location>
        <begin position="43"/>
        <end position="62"/>
    </location>
</feature>
<dbReference type="AlphaFoldDB" id="A0A6G9AIA1"/>
<evidence type="ECO:0000256" key="2">
    <source>
        <dbReference type="ARBA" id="ARBA00006464"/>
    </source>
</evidence>
<organism evidence="9 10">
    <name type="scientific">Spirosoma aureum</name>
    <dbReference type="NCBI Taxonomy" id="2692134"/>
    <lineage>
        <taxon>Bacteria</taxon>
        <taxon>Pseudomonadati</taxon>
        <taxon>Bacteroidota</taxon>
        <taxon>Cytophagia</taxon>
        <taxon>Cytophagales</taxon>
        <taxon>Cytophagaceae</taxon>
        <taxon>Spirosoma</taxon>
    </lineage>
</organism>
<evidence type="ECO:0000313" key="9">
    <source>
        <dbReference type="EMBL" id="QIP12036.1"/>
    </source>
</evidence>
<accession>A0A6G9AIA1</accession>
<dbReference type="EMBL" id="CP050063">
    <property type="protein sequence ID" value="QIP12036.1"/>
    <property type="molecule type" value="Genomic_DNA"/>
</dbReference>
<evidence type="ECO:0000256" key="6">
    <source>
        <dbReference type="ARBA" id="ARBA00023136"/>
    </source>
</evidence>
<dbReference type="GO" id="GO:0016780">
    <property type="term" value="F:phosphotransferase activity, for other substituted phosphate groups"/>
    <property type="evidence" value="ECO:0007669"/>
    <property type="project" value="TreeGrafter"/>
</dbReference>
<keyword evidence="5 7" id="KW-1133">Transmembrane helix</keyword>
<dbReference type="Gene3D" id="3.40.50.720">
    <property type="entry name" value="NAD(P)-binding Rossmann-like Domain"/>
    <property type="match status" value="1"/>
</dbReference>
<feature type="transmembrane region" description="Helical" evidence="7">
    <location>
        <begin position="82"/>
        <end position="104"/>
    </location>
</feature>
<comment type="subcellular location">
    <subcellularLocation>
        <location evidence="1">Membrane</location>
        <topology evidence="1">Multi-pass membrane protein</topology>
    </subcellularLocation>
</comment>
<dbReference type="InterPro" id="IPR003362">
    <property type="entry name" value="Bact_transf"/>
</dbReference>
<reference evidence="9 10" key="1">
    <citation type="submission" date="2020-03" db="EMBL/GenBank/DDBJ databases">
        <authorList>
            <person name="Kim M.K."/>
        </authorList>
    </citation>
    <scope>NUCLEOTIDE SEQUENCE [LARGE SCALE GENOMIC DNA]</scope>
    <source>
        <strain evidence="9 10">BT328</strain>
    </source>
</reference>
<dbReference type="Proteomes" id="UP000501802">
    <property type="component" value="Chromosome"/>
</dbReference>
<evidence type="ECO:0000256" key="4">
    <source>
        <dbReference type="ARBA" id="ARBA00022692"/>
    </source>
</evidence>
<dbReference type="KEGG" id="spib:G8759_05005"/>
<dbReference type="InterPro" id="IPR017475">
    <property type="entry name" value="EPS_sugar_tfrase"/>
</dbReference>
<keyword evidence="3 9" id="KW-0808">Transferase</keyword>
<dbReference type="RefSeq" id="WP_167205801.1">
    <property type="nucleotide sequence ID" value="NZ_CP050063.1"/>
</dbReference>
<evidence type="ECO:0000313" key="10">
    <source>
        <dbReference type="Proteomes" id="UP000501802"/>
    </source>
</evidence>
<evidence type="ECO:0000256" key="3">
    <source>
        <dbReference type="ARBA" id="ARBA00022679"/>
    </source>
</evidence>
<dbReference type="Pfam" id="PF02397">
    <property type="entry name" value="Bac_transf"/>
    <property type="match status" value="1"/>
</dbReference>
<dbReference type="GO" id="GO:0016020">
    <property type="term" value="C:membrane"/>
    <property type="evidence" value="ECO:0007669"/>
    <property type="project" value="UniProtKB-SubCell"/>
</dbReference>
<keyword evidence="4 7" id="KW-0812">Transmembrane</keyword>
<dbReference type="PANTHER" id="PTHR30576">
    <property type="entry name" value="COLANIC BIOSYNTHESIS UDP-GLUCOSE LIPID CARRIER TRANSFERASE"/>
    <property type="match status" value="1"/>
</dbReference>
<comment type="similarity">
    <text evidence="2">Belongs to the bacterial sugar transferase family.</text>
</comment>
<proteinExistence type="inferred from homology"/>